<feature type="region of interest" description="Disordered" evidence="1">
    <location>
        <begin position="95"/>
        <end position="115"/>
    </location>
</feature>
<evidence type="ECO:0000313" key="4">
    <source>
        <dbReference type="Proteomes" id="UP001369086"/>
    </source>
</evidence>
<proteinExistence type="predicted"/>
<sequence>MNAVLSFSLFLFSCALVFPRPFNTTQENVLTTGDNEVYLETNKTQGNVTIGNGTVNGTVNVRSHTNDTITERHLTRFCLLPTCGLDNLAQMLQTGSGDETAGSSVHNPYGNGKKK</sequence>
<organism evidence="3 4">
    <name type="scientific">Huso huso</name>
    <name type="common">Beluga</name>
    <name type="synonym">Acipenser huso</name>
    <dbReference type="NCBI Taxonomy" id="61971"/>
    <lineage>
        <taxon>Eukaryota</taxon>
        <taxon>Metazoa</taxon>
        <taxon>Chordata</taxon>
        <taxon>Craniata</taxon>
        <taxon>Vertebrata</taxon>
        <taxon>Euteleostomi</taxon>
        <taxon>Actinopterygii</taxon>
        <taxon>Chondrostei</taxon>
        <taxon>Acipenseriformes</taxon>
        <taxon>Acipenseridae</taxon>
        <taxon>Huso</taxon>
    </lineage>
</organism>
<accession>A0ABR0ZCF3</accession>
<keyword evidence="2" id="KW-0732">Signal</keyword>
<keyword evidence="4" id="KW-1185">Reference proteome</keyword>
<feature type="chain" id="PRO_5046933331" evidence="2">
    <location>
        <begin position="20"/>
        <end position="115"/>
    </location>
</feature>
<dbReference type="Proteomes" id="UP001369086">
    <property type="component" value="Unassembled WGS sequence"/>
</dbReference>
<name>A0ABR0ZCF3_HUSHU</name>
<comment type="caution">
    <text evidence="3">The sequence shown here is derived from an EMBL/GenBank/DDBJ whole genome shotgun (WGS) entry which is preliminary data.</text>
</comment>
<evidence type="ECO:0000313" key="3">
    <source>
        <dbReference type="EMBL" id="KAK6482487.1"/>
    </source>
</evidence>
<evidence type="ECO:0000256" key="2">
    <source>
        <dbReference type="SAM" id="SignalP"/>
    </source>
</evidence>
<feature type="compositionally biased region" description="Polar residues" evidence="1">
    <location>
        <begin position="95"/>
        <end position="106"/>
    </location>
</feature>
<dbReference type="EMBL" id="JAHFZB010000013">
    <property type="protein sequence ID" value="KAK6482487.1"/>
    <property type="molecule type" value="Genomic_DNA"/>
</dbReference>
<gene>
    <name evidence="3" type="ORF">HHUSO_G15507</name>
</gene>
<reference evidence="3 4" key="1">
    <citation type="submission" date="2021-05" db="EMBL/GenBank/DDBJ databases">
        <authorList>
            <person name="Zahm M."/>
            <person name="Klopp C."/>
            <person name="Cabau C."/>
            <person name="Kuhl H."/>
            <person name="Suciu R."/>
            <person name="Ciorpac M."/>
            <person name="Holostenco D."/>
            <person name="Gessner J."/>
            <person name="Wuertz S."/>
            <person name="Hohne C."/>
            <person name="Stock M."/>
            <person name="Gislard M."/>
            <person name="Lluch J."/>
            <person name="Milhes M."/>
            <person name="Lampietro C."/>
            <person name="Lopez Roques C."/>
            <person name="Donnadieu C."/>
            <person name="Du K."/>
            <person name="Schartl M."/>
            <person name="Guiguen Y."/>
        </authorList>
    </citation>
    <scope>NUCLEOTIDE SEQUENCE [LARGE SCALE GENOMIC DNA]</scope>
    <source>
        <strain evidence="3">Hh-F2</strain>
        <tissue evidence="3">Blood</tissue>
    </source>
</reference>
<feature type="signal peptide" evidence="2">
    <location>
        <begin position="1"/>
        <end position="19"/>
    </location>
</feature>
<protein>
    <submittedName>
        <fullName evidence="3">Uncharacterized protein</fullName>
    </submittedName>
</protein>
<evidence type="ECO:0000256" key="1">
    <source>
        <dbReference type="SAM" id="MobiDB-lite"/>
    </source>
</evidence>